<evidence type="ECO:0000259" key="1">
    <source>
        <dbReference type="Pfam" id="PF18803"/>
    </source>
</evidence>
<organism evidence="2 3">
    <name type="scientific">Lentinula detonsa</name>
    <dbReference type="NCBI Taxonomy" id="2804962"/>
    <lineage>
        <taxon>Eukaryota</taxon>
        <taxon>Fungi</taxon>
        <taxon>Dikarya</taxon>
        <taxon>Basidiomycota</taxon>
        <taxon>Agaricomycotina</taxon>
        <taxon>Agaricomycetes</taxon>
        <taxon>Agaricomycetidae</taxon>
        <taxon>Agaricales</taxon>
        <taxon>Marasmiineae</taxon>
        <taxon>Omphalotaceae</taxon>
        <taxon>Lentinula</taxon>
    </lineage>
</organism>
<evidence type="ECO:0000313" key="2">
    <source>
        <dbReference type="EMBL" id="KAJ3978230.1"/>
    </source>
</evidence>
<comment type="caution">
    <text evidence="2">The sequence shown here is derived from an EMBL/GenBank/DDBJ whole genome shotgun (WGS) entry which is preliminary data.</text>
</comment>
<accession>A0AA38PN20</accession>
<gene>
    <name evidence="2" type="ORF">F5890DRAFT_1422765</name>
</gene>
<dbReference type="InterPro" id="IPR040521">
    <property type="entry name" value="KDZ"/>
</dbReference>
<dbReference type="Pfam" id="PF18758">
    <property type="entry name" value="KDZ"/>
    <property type="match status" value="1"/>
</dbReference>
<dbReference type="AlphaFoldDB" id="A0AA38PN20"/>
<dbReference type="Proteomes" id="UP001163850">
    <property type="component" value="Unassembled WGS sequence"/>
</dbReference>
<dbReference type="Pfam" id="PF18803">
    <property type="entry name" value="CxC2"/>
    <property type="match status" value="1"/>
</dbReference>
<reference evidence="2" key="1">
    <citation type="submission" date="2022-08" db="EMBL/GenBank/DDBJ databases">
        <authorList>
            <consortium name="DOE Joint Genome Institute"/>
            <person name="Min B."/>
            <person name="Riley R."/>
            <person name="Sierra-Patev S."/>
            <person name="Naranjo-Ortiz M."/>
            <person name="Looney B."/>
            <person name="Konkel Z."/>
            <person name="Slot J.C."/>
            <person name="Sakamoto Y."/>
            <person name="Steenwyk J.L."/>
            <person name="Rokas A."/>
            <person name="Carro J."/>
            <person name="Camarero S."/>
            <person name="Ferreira P."/>
            <person name="Molpeceres G."/>
            <person name="Ruiz-Duenas F.J."/>
            <person name="Serrano A."/>
            <person name="Henrissat B."/>
            <person name="Drula E."/>
            <person name="Hughes K.W."/>
            <person name="Mata J.L."/>
            <person name="Ishikawa N.K."/>
            <person name="Vargas-Isla R."/>
            <person name="Ushijima S."/>
            <person name="Smith C.A."/>
            <person name="Ahrendt S."/>
            <person name="Andreopoulos W."/>
            <person name="He G."/>
            <person name="Labutti K."/>
            <person name="Lipzen A."/>
            <person name="Ng V."/>
            <person name="Sandor L."/>
            <person name="Barry K."/>
            <person name="Martinez A.T."/>
            <person name="Xiao Y."/>
            <person name="Gibbons J.G."/>
            <person name="Terashima K."/>
            <person name="Hibbett D.S."/>
            <person name="Grigoriev I.V."/>
        </authorList>
    </citation>
    <scope>NUCLEOTIDE SEQUENCE</scope>
    <source>
        <strain evidence="2">TFB7829</strain>
    </source>
</reference>
<name>A0AA38PN20_9AGAR</name>
<dbReference type="InterPro" id="IPR041457">
    <property type="entry name" value="CxC2_KDZ-assoc"/>
</dbReference>
<sequence>FDANLFLATCTDPQSTFSFDVLNDWHISTLQGKTSAYDFVRKLRRLSDNVFTGNVPVSFPVLSDVLDPIKQFMFVARIWTLLKAEKRSGKAYLGGMNILNPSRPKDTVQVLCPICPEAGVNVPPQWLQQPPALRFVNLINYGKKNDSNDVSLFAGRAYMAEESSFKHYLATVPQIQKDKAICNHLKVVNSANRAKFKNMGVTGVVTCQCDHGFIWSSVDLVRGEK</sequence>
<proteinExistence type="predicted"/>
<protein>
    <recommendedName>
        <fullName evidence="1">CxC2-like cysteine cluster KDZ transposase-associated domain-containing protein</fullName>
    </recommendedName>
</protein>
<feature type="non-terminal residue" evidence="2">
    <location>
        <position position="1"/>
    </location>
</feature>
<dbReference type="EMBL" id="MU803616">
    <property type="protein sequence ID" value="KAJ3978230.1"/>
    <property type="molecule type" value="Genomic_DNA"/>
</dbReference>
<evidence type="ECO:0000313" key="3">
    <source>
        <dbReference type="Proteomes" id="UP001163850"/>
    </source>
</evidence>
<feature type="domain" description="CxC2-like cysteine cluster KDZ transposase-associated" evidence="1">
    <location>
        <begin position="2"/>
        <end position="50"/>
    </location>
</feature>